<feature type="signal peptide" evidence="1">
    <location>
        <begin position="1"/>
        <end position="38"/>
    </location>
</feature>
<dbReference type="EMBL" id="SSOC01000002">
    <property type="protein sequence ID" value="THF66102.1"/>
    <property type="molecule type" value="Genomic_DNA"/>
</dbReference>
<evidence type="ECO:0000256" key="1">
    <source>
        <dbReference type="SAM" id="SignalP"/>
    </source>
</evidence>
<evidence type="ECO:0000313" key="2">
    <source>
        <dbReference type="EMBL" id="THF66102.1"/>
    </source>
</evidence>
<name>A0A4S4B0P6_9RHOO</name>
<accession>A0A4S4B0P6</accession>
<sequence length="121" mass="13539">MMISSVEPTRDPSAFRHSGGAATACLFAAVLLSAPVQAQETSEEILSEELPLVEQEVLIEYPASLEVPRRVEVRRALLGDDEGLQGAPQRERRRMTTEERNALHLELRRAVRSAYQDYPAH</sequence>
<keyword evidence="3" id="KW-1185">Reference proteome</keyword>
<organism evidence="2 3">
    <name type="scientific">Pseudothauera nasutitermitis</name>
    <dbReference type="NCBI Taxonomy" id="2565930"/>
    <lineage>
        <taxon>Bacteria</taxon>
        <taxon>Pseudomonadati</taxon>
        <taxon>Pseudomonadota</taxon>
        <taxon>Betaproteobacteria</taxon>
        <taxon>Rhodocyclales</taxon>
        <taxon>Zoogloeaceae</taxon>
        <taxon>Pseudothauera</taxon>
    </lineage>
</organism>
<dbReference type="AlphaFoldDB" id="A0A4S4B0P6"/>
<proteinExistence type="predicted"/>
<keyword evidence="1" id="KW-0732">Signal</keyword>
<protein>
    <submittedName>
        <fullName evidence="2">Uncharacterized protein</fullName>
    </submittedName>
</protein>
<dbReference type="Proteomes" id="UP000308430">
    <property type="component" value="Unassembled WGS sequence"/>
</dbReference>
<feature type="chain" id="PRO_5020920015" evidence="1">
    <location>
        <begin position="39"/>
        <end position="121"/>
    </location>
</feature>
<dbReference type="RefSeq" id="WP_136347051.1">
    <property type="nucleotide sequence ID" value="NZ_SSOC01000002.1"/>
</dbReference>
<comment type="caution">
    <text evidence="2">The sequence shown here is derived from an EMBL/GenBank/DDBJ whole genome shotgun (WGS) entry which is preliminary data.</text>
</comment>
<evidence type="ECO:0000313" key="3">
    <source>
        <dbReference type="Proteomes" id="UP000308430"/>
    </source>
</evidence>
<reference evidence="2 3" key="1">
    <citation type="submission" date="2019-04" db="EMBL/GenBank/DDBJ databases">
        <title>Azoarcus nasutitermitis sp. nov. isolated from termite nest.</title>
        <authorList>
            <person name="Lin S.-Y."/>
            <person name="Hameed A."/>
            <person name="Hsu Y.-H."/>
            <person name="Young C.-C."/>
        </authorList>
    </citation>
    <scope>NUCLEOTIDE SEQUENCE [LARGE SCALE GENOMIC DNA]</scope>
    <source>
        <strain evidence="2 3">CC-YHH838</strain>
    </source>
</reference>
<gene>
    <name evidence="2" type="ORF">E6C76_04385</name>
</gene>